<dbReference type="InParanoid" id="D8M444"/>
<dbReference type="RefSeq" id="XP_012896881.1">
    <property type="nucleotide sequence ID" value="XM_013041427.1"/>
</dbReference>
<protein>
    <submittedName>
        <fullName evidence="2">Uncharacterized protein</fullName>
    </submittedName>
</protein>
<sequence length="367" mass="40979">MPCAPSSASSVSLSSPSHPVLDEHTEFRGSLSLNPRKARGFDVLTKRVAETPLQLRSVDSLRSYIHSTSQADSAVTPCHAATAEDDEENVEETAEDLEEKHFRCQSDEERESWLRVLRQARLGRFHDPSMWFSQHVFTAVRDLAGRAASLAELCLVLRTLEGLPLRVPVYFVQSLSQGCRGPSQDPQLTQLIRDLGREAVIINDREFRALGSDEEGQDFASKVLFILGESVRRADSTMREWDALRLARKALLRTYRSQTGGDCFDAVSTLLGHCQLAVVAPVNVAASKNPIRISVTEQIPTVSDSENREGPYVTSRVVSFFNICERASRREMFNVKATVTSVVGKENYDTPWVMEFVVTECKDTRKA</sequence>
<dbReference type="Proteomes" id="UP000008312">
    <property type="component" value="Unassembled WGS sequence"/>
</dbReference>
<feature type="region of interest" description="Disordered" evidence="1">
    <location>
        <begin position="1"/>
        <end position="22"/>
    </location>
</feature>
<proteinExistence type="predicted"/>
<dbReference type="EMBL" id="FN668651">
    <property type="protein sequence ID" value="CBK22833.2"/>
    <property type="molecule type" value="Genomic_DNA"/>
</dbReference>
<dbReference type="AlphaFoldDB" id="D8M444"/>
<keyword evidence="3" id="KW-1185">Reference proteome</keyword>
<accession>D8M444</accession>
<organism evidence="2">
    <name type="scientific">Blastocystis hominis</name>
    <dbReference type="NCBI Taxonomy" id="12968"/>
    <lineage>
        <taxon>Eukaryota</taxon>
        <taxon>Sar</taxon>
        <taxon>Stramenopiles</taxon>
        <taxon>Bigyra</taxon>
        <taxon>Opalozoa</taxon>
        <taxon>Opalinata</taxon>
        <taxon>Blastocystidae</taxon>
        <taxon>Blastocystis</taxon>
    </lineage>
</organism>
<name>D8M444_BLAHO</name>
<dbReference type="OrthoDB" id="185175at2759"/>
<evidence type="ECO:0000256" key="1">
    <source>
        <dbReference type="SAM" id="MobiDB-lite"/>
    </source>
</evidence>
<feature type="compositionally biased region" description="Low complexity" evidence="1">
    <location>
        <begin position="1"/>
        <end position="19"/>
    </location>
</feature>
<evidence type="ECO:0000313" key="3">
    <source>
        <dbReference type="Proteomes" id="UP000008312"/>
    </source>
</evidence>
<dbReference type="GeneID" id="24919593"/>
<reference evidence="2" key="1">
    <citation type="submission" date="2010-02" db="EMBL/GenBank/DDBJ databases">
        <title>Sequencing and annotation of the Blastocystis hominis genome.</title>
        <authorList>
            <person name="Wincker P."/>
        </authorList>
    </citation>
    <scope>NUCLEOTIDE SEQUENCE</scope>
    <source>
        <strain evidence="2">Singapore isolate B</strain>
    </source>
</reference>
<evidence type="ECO:0000313" key="2">
    <source>
        <dbReference type="EMBL" id="CBK22833.2"/>
    </source>
</evidence>
<gene>
    <name evidence="2" type="ORF">GSBLH_T00002422001</name>
</gene>